<protein>
    <submittedName>
        <fullName evidence="6">Uncharacterized protein</fullName>
    </submittedName>
</protein>
<feature type="repeat" description="ANK" evidence="4">
    <location>
        <begin position="210"/>
        <end position="242"/>
    </location>
</feature>
<organism evidence="6 7">
    <name type="scientific">Clitoria ternatea</name>
    <name type="common">Butterfly pea</name>
    <dbReference type="NCBI Taxonomy" id="43366"/>
    <lineage>
        <taxon>Eukaryota</taxon>
        <taxon>Viridiplantae</taxon>
        <taxon>Streptophyta</taxon>
        <taxon>Embryophyta</taxon>
        <taxon>Tracheophyta</taxon>
        <taxon>Spermatophyta</taxon>
        <taxon>Magnoliopsida</taxon>
        <taxon>eudicotyledons</taxon>
        <taxon>Gunneridae</taxon>
        <taxon>Pentapetalae</taxon>
        <taxon>rosids</taxon>
        <taxon>fabids</taxon>
        <taxon>Fabales</taxon>
        <taxon>Fabaceae</taxon>
        <taxon>Papilionoideae</taxon>
        <taxon>50 kb inversion clade</taxon>
        <taxon>NPAAA clade</taxon>
        <taxon>indigoferoid/millettioid clade</taxon>
        <taxon>Phaseoleae</taxon>
        <taxon>Clitoria</taxon>
    </lineage>
</organism>
<evidence type="ECO:0000313" key="7">
    <source>
        <dbReference type="Proteomes" id="UP001359559"/>
    </source>
</evidence>
<dbReference type="InterPro" id="IPR002110">
    <property type="entry name" value="Ankyrin_rpt"/>
</dbReference>
<comment type="caution">
    <text evidence="6">The sequence shown here is derived from an EMBL/GenBank/DDBJ whole genome shotgun (WGS) entry which is preliminary data.</text>
</comment>
<evidence type="ECO:0000256" key="1">
    <source>
        <dbReference type="ARBA" id="ARBA00004413"/>
    </source>
</evidence>
<dbReference type="PANTHER" id="PTHR24186">
    <property type="entry name" value="PROTEIN PHOSPHATASE 1 REGULATORY SUBUNIT"/>
    <property type="match status" value="1"/>
</dbReference>
<dbReference type="Pfam" id="PF12796">
    <property type="entry name" value="Ank_2"/>
    <property type="match status" value="1"/>
</dbReference>
<dbReference type="InterPro" id="IPR036770">
    <property type="entry name" value="Ankyrin_rpt-contain_sf"/>
</dbReference>
<feature type="repeat" description="ANK" evidence="4">
    <location>
        <begin position="243"/>
        <end position="275"/>
    </location>
</feature>
<dbReference type="PROSITE" id="PS50297">
    <property type="entry name" value="ANK_REP_REGION"/>
    <property type="match status" value="2"/>
</dbReference>
<evidence type="ECO:0000256" key="5">
    <source>
        <dbReference type="SAM" id="MobiDB-lite"/>
    </source>
</evidence>
<dbReference type="Proteomes" id="UP001359559">
    <property type="component" value="Unassembled WGS sequence"/>
</dbReference>
<name>A0AAN9K9F3_CLITE</name>
<dbReference type="AlphaFoldDB" id="A0AAN9K9F3"/>
<evidence type="ECO:0000256" key="3">
    <source>
        <dbReference type="ARBA" id="ARBA00023043"/>
    </source>
</evidence>
<feature type="region of interest" description="Disordered" evidence="5">
    <location>
        <begin position="455"/>
        <end position="512"/>
    </location>
</feature>
<sequence>MPPSYFPLRWESTGEQWWYVSPIDWAAANGHYDVVVELLHLDTNLLIKLTSLRRIRRLETVWDDEAQFDDVARCRSQVAKNLMVECEAGRGHNTLIRAGYGGWLLYTAASAGDMGFVQELLGRYPFLVFGEGEYGVTDILYAAARSNSSEVFKLLLDSALSPGGGAQVDEVFKRDMMNRAIHAAARGGNWEMLKELVGSASGILAYRDAQGCTVLHTAAGRGQVEVVKNLLASFDIINLTDAQGNTALHVASYRGYLPVVKVLILASPSLALLTNHYGDTFLHMAVTGFRSPGFRRLDKHSELMKQLVGEKIVDLHDIINVKNNDGRTALHVSVIDNIQHELVELLMSVPSIDLNIIDADGRTPLDLLKQRPRSASSEILIKQFISAGGISNLEDSMAGNALCTHHKCHVIGGSPGTSFRIPDAEIFLYTGIVNESENASLDANYDQTSVESYSCSNELSNSDSANSPHNKKPNSVNYAPRRLKFSLGWPRTKRRETKTTTSELEDDDSLDPLSLNTNLEEFPIPLRQRYSQRCSLPNNKRTQSMRTSLPSPSSKMKFTAGLMQGVIQLNPHHAQSTHSPFQELSVASLSCINRQKGADMMEPSCSNRSIDYGTLLLNYKQCSFNKKMPVEDSNSCGKSHRSYKHFNSLVA</sequence>
<keyword evidence="7" id="KW-1185">Reference proteome</keyword>
<reference evidence="6 7" key="1">
    <citation type="submission" date="2024-01" db="EMBL/GenBank/DDBJ databases">
        <title>The genomes of 5 underutilized Papilionoideae crops provide insights into root nodulation and disease resistance.</title>
        <authorList>
            <person name="Yuan L."/>
        </authorList>
    </citation>
    <scope>NUCLEOTIDE SEQUENCE [LARGE SCALE GENOMIC DNA]</scope>
    <source>
        <strain evidence="6">LY-2023</strain>
        <tissue evidence="6">Leaf</tissue>
    </source>
</reference>
<dbReference type="SUPFAM" id="SSF48403">
    <property type="entry name" value="Ankyrin repeat"/>
    <property type="match status" value="1"/>
</dbReference>
<feature type="compositionally biased region" description="Polar residues" evidence="5">
    <location>
        <begin position="455"/>
        <end position="477"/>
    </location>
</feature>
<dbReference type="EMBL" id="JAYKXN010000002">
    <property type="protein sequence ID" value="KAK7312007.1"/>
    <property type="molecule type" value="Genomic_DNA"/>
</dbReference>
<proteinExistence type="predicted"/>
<dbReference type="SMART" id="SM00248">
    <property type="entry name" value="ANK"/>
    <property type="match status" value="9"/>
</dbReference>
<comment type="subcellular location">
    <subcellularLocation>
        <location evidence="1">Cell membrane</location>
        <topology evidence="1">Peripheral membrane protein</topology>
        <orientation evidence="1">Cytoplasmic side</orientation>
    </subcellularLocation>
</comment>
<gene>
    <name evidence="6" type="ORF">RJT34_10535</name>
</gene>
<dbReference type="PROSITE" id="PS50088">
    <property type="entry name" value="ANK_REPEAT"/>
    <property type="match status" value="2"/>
</dbReference>
<accession>A0AAN9K9F3</accession>
<evidence type="ECO:0000313" key="6">
    <source>
        <dbReference type="EMBL" id="KAK7312007.1"/>
    </source>
</evidence>
<dbReference type="PANTHER" id="PTHR24186:SF38">
    <property type="entry name" value="ANKYRIN REPEAT FAMILY PROTEIN"/>
    <property type="match status" value="1"/>
</dbReference>
<keyword evidence="2" id="KW-0677">Repeat</keyword>
<keyword evidence="3 4" id="KW-0040">ANK repeat</keyword>
<evidence type="ECO:0000256" key="2">
    <source>
        <dbReference type="ARBA" id="ARBA00022737"/>
    </source>
</evidence>
<dbReference type="GO" id="GO:0005886">
    <property type="term" value="C:plasma membrane"/>
    <property type="evidence" value="ECO:0007669"/>
    <property type="project" value="UniProtKB-SubCell"/>
</dbReference>
<dbReference type="Gene3D" id="1.25.40.20">
    <property type="entry name" value="Ankyrin repeat-containing domain"/>
    <property type="match status" value="1"/>
</dbReference>
<evidence type="ECO:0000256" key="4">
    <source>
        <dbReference type="PROSITE-ProRule" id="PRU00023"/>
    </source>
</evidence>